<name>A0A2J8IUY2_PANTR</name>
<evidence type="ECO:0000313" key="9">
    <source>
        <dbReference type="Proteomes" id="UP000236370"/>
    </source>
</evidence>
<sequence>AGGAFRGLRADGGGEPGRDPLPAVLQFGFVTIFVAACPLAPLFALLNNWVEIRLDARKFVCEYRRPVAERAQDIGIWFHILAGLTHLAVISNAFLLAFSSDFLPRAYYRWTRAHDLRGFLNFTLARAPSSFAAAHNRTCRYRAFRDDDGHYSQTYWNLLAIRLAFVIVFEHVVFSVGRLLDLLVP</sequence>
<dbReference type="Proteomes" id="UP000236370">
    <property type="component" value="Unassembled WGS sequence"/>
</dbReference>
<feature type="transmembrane region" description="Helical" evidence="6">
    <location>
        <begin position="155"/>
        <end position="176"/>
    </location>
</feature>
<comment type="caution">
    <text evidence="6">Lacks conserved residue(s) required for the propagation of feature annotation.</text>
</comment>
<organism evidence="8 9">
    <name type="scientific">Pan troglodytes</name>
    <name type="common">Chimpanzee</name>
    <dbReference type="NCBI Taxonomy" id="9598"/>
    <lineage>
        <taxon>Eukaryota</taxon>
        <taxon>Metazoa</taxon>
        <taxon>Chordata</taxon>
        <taxon>Craniata</taxon>
        <taxon>Vertebrata</taxon>
        <taxon>Euteleostomi</taxon>
        <taxon>Mammalia</taxon>
        <taxon>Eutheria</taxon>
        <taxon>Euarchontoglires</taxon>
        <taxon>Primates</taxon>
        <taxon>Haplorrhini</taxon>
        <taxon>Catarrhini</taxon>
        <taxon>Hominidae</taxon>
        <taxon>Pan</taxon>
    </lineage>
</organism>
<evidence type="ECO:0000256" key="4">
    <source>
        <dbReference type="ARBA" id="ARBA00022989"/>
    </source>
</evidence>
<dbReference type="GO" id="GO:0016020">
    <property type="term" value="C:membrane"/>
    <property type="evidence" value="ECO:0007669"/>
    <property type="project" value="UniProtKB-SubCell"/>
</dbReference>
<evidence type="ECO:0000256" key="6">
    <source>
        <dbReference type="RuleBase" id="RU280814"/>
    </source>
</evidence>
<dbReference type="InterPro" id="IPR007632">
    <property type="entry name" value="Anoctamin"/>
</dbReference>
<comment type="similarity">
    <text evidence="2 6">Belongs to the anoctamin family.</text>
</comment>
<protein>
    <recommendedName>
        <fullName evidence="6">Anoctamin</fullName>
    </recommendedName>
</protein>
<evidence type="ECO:0000256" key="1">
    <source>
        <dbReference type="ARBA" id="ARBA00004141"/>
    </source>
</evidence>
<feature type="non-terminal residue" evidence="8">
    <location>
        <position position="185"/>
    </location>
</feature>
<evidence type="ECO:0000313" key="8">
    <source>
        <dbReference type="EMBL" id="PNI14313.1"/>
    </source>
</evidence>
<dbReference type="Pfam" id="PF04547">
    <property type="entry name" value="Anoctamin"/>
    <property type="match status" value="1"/>
</dbReference>
<feature type="domain" description="Anoctamin transmembrane" evidence="7">
    <location>
        <begin position="22"/>
        <end position="185"/>
    </location>
</feature>
<feature type="transmembrane region" description="Helical" evidence="6">
    <location>
        <begin position="27"/>
        <end position="50"/>
    </location>
</feature>
<keyword evidence="5 6" id="KW-0472">Membrane</keyword>
<accession>A0A2J8IUY2</accession>
<dbReference type="EMBL" id="NBAG03000580">
    <property type="protein sequence ID" value="PNI14313.1"/>
    <property type="molecule type" value="Genomic_DNA"/>
</dbReference>
<dbReference type="PANTHER" id="PTHR12308:SF22">
    <property type="entry name" value="ANOCTAMIN-7"/>
    <property type="match status" value="1"/>
</dbReference>
<evidence type="ECO:0000259" key="7">
    <source>
        <dbReference type="Pfam" id="PF04547"/>
    </source>
</evidence>
<feature type="non-terminal residue" evidence="8">
    <location>
        <position position="1"/>
    </location>
</feature>
<evidence type="ECO:0000256" key="5">
    <source>
        <dbReference type="ARBA" id="ARBA00023136"/>
    </source>
</evidence>
<dbReference type="AlphaFoldDB" id="A0A2J8IUY2"/>
<comment type="subcellular location">
    <subcellularLocation>
        <location evidence="1 6">Membrane</location>
        <topology evidence="1 6">Multi-pass membrane protein</topology>
    </subcellularLocation>
</comment>
<reference evidence="8 9" key="1">
    <citation type="submission" date="2017-12" db="EMBL/GenBank/DDBJ databases">
        <title>High-resolution comparative analysis of great ape genomes.</title>
        <authorList>
            <person name="Pollen A."/>
            <person name="Hastie A."/>
            <person name="Hormozdiari F."/>
            <person name="Dougherty M."/>
            <person name="Liu R."/>
            <person name="Chaisson M."/>
            <person name="Hoppe E."/>
            <person name="Hill C."/>
            <person name="Pang A."/>
            <person name="Hillier L."/>
            <person name="Baker C."/>
            <person name="Armstrong J."/>
            <person name="Shendure J."/>
            <person name="Paten B."/>
            <person name="Wilson R."/>
            <person name="Chao H."/>
            <person name="Schneider V."/>
            <person name="Ventura M."/>
            <person name="Kronenberg Z."/>
            <person name="Murali S."/>
            <person name="Gordon D."/>
            <person name="Cantsilieris S."/>
            <person name="Munson K."/>
            <person name="Nelson B."/>
            <person name="Raja A."/>
            <person name="Underwood J."/>
            <person name="Diekhans M."/>
            <person name="Fiddes I."/>
            <person name="Haussler D."/>
            <person name="Eichler E."/>
        </authorList>
    </citation>
    <scope>NUCLEOTIDE SEQUENCE [LARGE SCALE GENOMIC DNA]</scope>
    <source>
        <strain evidence="8">Yerkes chimp pedigree #C0471</strain>
    </source>
</reference>
<keyword evidence="3 6" id="KW-0812">Transmembrane</keyword>
<evidence type="ECO:0000256" key="2">
    <source>
        <dbReference type="ARBA" id="ARBA00009671"/>
    </source>
</evidence>
<dbReference type="PANTHER" id="PTHR12308">
    <property type="entry name" value="ANOCTAMIN"/>
    <property type="match status" value="1"/>
</dbReference>
<evidence type="ECO:0000256" key="3">
    <source>
        <dbReference type="ARBA" id="ARBA00022692"/>
    </source>
</evidence>
<feature type="transmembrane region" description="Helical" evidence="6">
    <location>
        <begin position="74"/>
        <end position="98"/>
    </location>
</feature>
<dbReference type="InterPro" id="IPR049452">
    <property type="entry name" value="Anoctamin_TM"/>
</dbReference>
<proteinExistence type="inferred from homology"/>
<comment type="caution">
    <text evidence="8">The sequence shown here is derived from an EMBL/GenBank/DDBJ whole genome shotgun (WGS) entry which is preliminary data.</text>
</comment>
<gene>
    <name evidence="8" type="ORF">CK820_G0052935</name>
</gene>
<keyword evidence="4 6" id="KW-1133">Transmembrane helix</keyword>